<organism evidence="1 2">
    <name type="scientific">Chionoecetes opilio</name>
    <name type="common">Atlantic snow crab</name>
    <name type="synonym">Cancer opilio</name>
    <dbReference type="NCBI Taxonomy" id="41210"/>
    <lineage>
        <taxon>Eukaryota</taxon>
        <taxon>Metazoa</taxon>
        <taxon>Ecdysozoa</taxon>
        <taxon>Arthropoda</taxon>
        <taxon>Crustacea</taxon>
        <taxon>Multicrustacea</taxon>
        <taxon>Malacostraca</taxon>
        <taxon>Eumalacostraca</taxon>
        <taxon>Eucarida</taxon>
        <taxon>Decapoda</taxon>
        <taxon>Pleocyemata</taxon>
        <taxon>Brachyura</taxon>
        <taxon>Eubrachyura</taxon>
        <taxon>Majoidea</taxon>
        <taxon>Majidae</taxon>
        <taxon>Chionoecetes</taxon>
    </lineage>
</organism>
<evidence type="ECO:0000313" key="2">
    <source>
        <dbReference type="Proteomes" id="UP000770661"/>
    </source>
</evidence>
<evidence type="ECO:0000313" key="1">
    <source>
        <dbReference type="EMBL" id="KAG0696512.1"/>
    </source>
</evidence>
<name>A0A8J8WEI4_CHIOP</name>
<accession>A0A8J8WEI4</accession>
<proteinExistence type="predicted"/>
<dbReference type="OrthoDB" id="29306at2759"/>
<protein>
    <submittedName>
        <fullName evidence="1">Uncharacterized protein</fullName>
    </submittedName>
</protein>
<dbReference type="AlphaFoldDB" id="A0A8J8WEI4"/>
<reference evidence="1" key="1">
    <citation type="submission" date="2020-07" db="EMBL/GenBank/DDBJ databases">
        <title>The High-quality genome of the commercially important snow crab, Chionoecetes opilio.</title>
        <authorList>
            <person name="Jeong J.-H."/>
            <person name="Ryu S."/>
        </authorList>
    </citation>
    <scope>NUCLEOTIDE SEQUENCE</scope>
    <source>
        <strain evidence="1">MADBK_172401_WGS</strain>
        <tissue evidence="1">Digestive gland</tissue>
    </source>
</reference>
<sequence>MRRLFPAVLRLMPIVDVGSALAHRPHHFSTFTCVVKYATDSSRRSPVVSGAQEKSHRGNAERRYLPRRGPFISGAQEKHRGQSHQGRCLAGRRGIVQLSSTCPSGQAEWRASGRLVMKGAACVGRRAEWNSATYLSAWYLEGIPRPKQARILDEFEEMSNLSEEPSFQSHEQGHATQETFHKQVNNMCDAIESMGNPFLNTAKELVVLDTHDCMDEQVVEALYRIEQLGKEQYSRYVSDVLVRREKSIHSTIKRNKLPLVKRPHASTPSRKATQVQEMKSDCNLFSQLFIAAQVRDTNLEDFFSHENHTWPPALSLHGRLRLPGNKSELLACIDPSIQPEPPSHFDAKIFDGAAMVHILPHGNNCTFGKYSDTIFIPWTERQLQSSTRIDIVWDRYYPDSLKSTTRKKRGKGVRRKMSRNANLPASFVGFLQDDTNKEELFALLSEEVANHVYPPEKWVYITSGEKVLSNQPGCTMDMSDHEEADSRMSLHVYDTLRKGATSILVKTVDTDVVVILVGVFYCLVNRYPDLDLWVGFGAGRHFRYYHINSVCLELGEDKCKALPFFHTFTGCDETSQFNGKGKKSAWMTWKSLPTVTEGFTAASSSAFVPQDTSSPVFSVIEQFTCAMYDSTTQHSKVNDLRQELFPNRVKLMERLPPTQNALLQHVNRCVYQASIWTESLKPVIAAPSPDGFGWSKSDTGWHPIWTTLPAAAVACRELIKCGCKAVPMCARNLIFAESLEVLVMALEALHEEAKPLGLEVSWLKTKVQVFGDLLDEAVQSVHACGEDIEILEIIFAESLEVLVMALEALHEEAKPLGLEVSWLKTKVQVFGDLLDEAVQSVHACGEDIEILERWLLLVNQVGRSPQLDSSGSKLAAFVGGGREFAECEVPTYCGVMKSGILLQELSGIREGVDKRGYPVRDIAKDLTPMVLAQWKK</sequence>
<dbReference type="Proteomes" id="UP000770661">
    <property type="component" value="Unassembled WGS sequence"/>
</dbReference>
<comment type="caution">
    <text evidence="1">The sequence shown here is derived from an EMBL/GenBank/DDBJ whole genome shotgun (WGS) entry which is preliminary data.</text>
</comment>
<gene>
    <name evidence="1" type="ORF">GWK47_026528</name>
</gene>
<dbReference type="PANTHER" id="PTHR47018:SF2">
    <property type="entry name" value="TESMIN_TSO1-LIKE CXC DOMAIN-CONTAINING PROTEIN"/>
    <property type="match status" value="1"/>
</dbReference>
<dbReference type="EMBL" id="JACEEZ010025877">
    <property type="protein sequence ID" value="KAG0696512.1"/>
    <property type="molecule type" value="Genomic_DNA"/>
</dbReference>
<dbReference type="PANTHER" id="PTHR47018">
    <property type="entry name" value="CXC DOMAIN-CONTAINING PROTEIN-RELATED"/>
    <property type="match status" value="1"/>
</dbReference>
<keyword evidence="2" id="KW-1185">Reference proteome</keyword>